<keyword evidence="1" id="KW-0472">Membrane</keyword>
<keyword evidence="1" id="KW-0812">Transmembrane</keyword>
<feature type="transmembrane region" description="Helical" evidence="1">
    <location>
        <begin position="29"/>
        <end position="53"/>
    </location>
</feature>
<proteinExistence type="predicted"/>
<organism evidence="2">
    <name type="scientific">hydrothermal vent metagenome</name>
    <dbReference type="NCBI Taxonomy" id="652676"/>
    <lineage>
        <taxon>unclassified sequences</taxon>
        <taxon>metagenomes</taxon>
        <taxon>ecological metagenomes</taxon>
    </lineage>
</organism>
<protein>
    <submittedName>
        <fullName evidence="2">Uncharacterized protein</fullName>
    </submittedName>
</protein>
<evidence type="ECO:0000256" key="1">
    <source>
        <dbReference type="SAM" id="Phobius"/>
    </source>
</evidence>
<reference evidence="2" key="1">
    <citation type="submission" date="2018-06" db="EMBL/GenBank/DDBJ databases">
        <authorList>
            <person name="Zhirakovskaya E."/>
        </authorList>
    </citation>
    <scope>NUCLEOTIDE SEQUENCE</scope>
</reference>
<accession>A0A3B0U0P2</accession>
<dbReference type="EMBL" id="UOEP01000214">
    <property type="protein sequence ID" value="VAW24425.1"/>
    <property type="molecule type" value="Genomic_DNA"/>
</dbReference>
<sequence>MTNVSFARNLSIIKVLFFVSNSAKTDRFVLIWDGLTVLFFYHPASVFLFFVFVKSL</sequence>
<keyword evidence="1" id="KW-1133">Transmembrane helix</keyword>
<dbReference type="AlphaFoldDB" id="A0A3B0U0P2"/>
<evidence type="ECO:0000313" key="2">
    <source>
        <dbReference type="EMBL" id="VAW24425.1"/>
    </source>
</evidence>
<name>A0A3B0U0P2_9ZZZZ</name>
<gene>
    <name evidence="2" type="ORF">MNBD_BACTEROID01-1478</name>
</gene>